<dbReference type="STRING" id="1160509.A0A3N4HNW1"/>
<dbReference type="PRINTS" id="PR00092">
    <property type="entry name" value="TYROSINASE"/>
</dbReference>
<evidence type="ECO:0000256" key="5">
    <source>
        <dbReference type="ARBA" id="ARBA00023002"/>
    </source>
</evidence>
<dbReference type="InterPro" id="IPR002227">
    <property type="entry name" value="Tyrosinase_Cu-bd"/>
</dbReference>
<keyword evidence="15" id="KW-1185">Reference proteome</keyword>
<comment type="catalytic activity">
    <reaction evidence="9">
        <text>2 L-dopa + O2 = 2 L-dopaquinone + 2 H2O</text>
        <dbReference type="Rhea" id="RHEA:34287"/>
        <dbReference type="ChEBI" id="CHEBI:15377"/>
        <dbReference type="ChEBI" id="CHEBI:15379"/>
        <dbReference type="ChEBI" id="CHEBI:57504"/>
        <dbReference type="ChEBI" id="CHEBI:57924"/>
        <dbReference type="EC" id="1.14.18.1"/>
    </reaction>
</comment>
<dbReference type="EC" id="1.14.18.1" evidence="3"/>
<evidence type="ECO:0000313" key="15">
    <source>
        <dbReference type="Proteomes" id="UP000275078"/>
    </source>
</evidence>
<dbReference type="SUPFAM" id="SSF48056">
    <property type="entry name" value="Di-copper centre-containing domain"/>
    <property type="match status" value="1"/>
</dbReference>
<dbReference type="PANTHER" id="PTHR11474:SF76">
    <property type="entry name" value="SHKT DOMAIN-CONTAINING PROTEIN"/>
    <property type="match status" value="1"/>
</dbReference>
<dbReference type="Pfam" id="PF00264">
    <property type="entry name" value="Tyrosinase"/>
    <property type="match status" value="1"/>
</dbReference>
<organism evidence="14 15">
    <name type="scientific">Ascobolus immersus RN42</name>
    <dbReference type="NCBI Taxonomy" id="1160509"/>
    <lineage>
        <taxon>Eukaryota</taxon>
        <taxon>Fungi</taxon>
        <taxon>Dikarya</taxon>
        <taxon>Ascomycota</taxon>
        <taxon>Pezizomycotina</taxon>
        <taxon>Pezizomycetes</taxon>
        <taxon>Pezizales</taxon>
        <taxon>Ascobolaceae</taxon>
        <taxon>Ascobolus</taxon>
    </lineage>
</organism>
<dbReference type="PANTHER" id="PTHR11474">
    <property type="entry name" value="TYROSINASE FAMILY MEMBER"/>
    <property type="match status" value="1"/>
</dbReference>
<sequence length="709" mass="81810">MSMAHEDYDAAMRAMEESYEKAIKQLESAQERGVILGLDILGLGAVERMDVDVLLSKYPDTFNLYILALEEISKQDNKDKMSYYEIAGIHGLPFRAWSDVTDGPIANGYCPHGTVLFPTWHRAYLLMIEQTLYYHMHRIAESFPESERKRWVDAVKNFRHPFWDYYRPRDYRPSGKQAKYPGVQDSENRETKVDWEFSVPKVFTEPVIQVVRPQSEGKWTVMDNPLFTYEFLSDPPMQEQWDAYDEKVLEDEKKRGTDLSTVWFSNRAQTVRYPRKNRDLISMVTKMNQTIQMNRAPGVEYLVHMMENEEYKKYETFAATGLEDDGETPIQTPLANGSLEGLHNRYHLIIGGTGGHMSRVPTAAFDPIFWLHHTNIDRYFAIWQAVHDGWITDVASDYGTYELLPFKTDKTVEEGQKFWNNNSLRNVSDLGYTYSDISGTKQEVLENLRHNYVWSLHTTLSRNIPDEPPSNMAPIDVMKTQFFTFVHPDPVKAIDGEKKHEKTWPTKKLVVEDPSELQFAVHPDEFEKSDEELLAGLPAGTRLIRQWYIDSKVLRNAHDDAFSIYYFLGGLDKDEPECYHHEATLIALDHIFVNSQRNCKNCATQAAKKAYAFNTSPITSKLLTYVENNELPLECLHPKNVLAFMNANLKWRVLGSHMVPLKDEDVDLKVSVSSTISFLYPEEIVPKFHAASAFHEVTGINGRFEKVMA</sequence>
<dbReference type="GO" id="GO:0042438">
    <property type="term" value="P:melanin biosynthetic process"/>
    <property type="evidence" value="ECO:0007669"/>
    <property type="project" value="UniProtKB-KW"/>
</dbReference>
<name>A0A3N4HNW1_ASCIM</name>
<evidence type="ECO:0000256" key="11">
    <source>
        <dbReference type="SAM" id="Coils"/>
    </source>
</evidence>
<evidence type="ECO:0000259" key="13">
    <source>
        <dbReference type="PROSITE" id="PS00498"/>
    </source>
</evidence>
<dbReference type="PROSITE" id="PS00498">
    <property type="entry name" value="TYROSINASE_2"/>
    <property type="match status" value="1"/>
</dbReference>
<keyword evidence="8" id="KW-0470">Melanin biosynthesis</keyword>
<feature type="domain" description="Tyrosinase copper-binding" evidence="13">
    <location>
        <begin position="366"/>
        <end position="377"/>
    </location>
</feature>
<comment type="catalytic activity">
    <reaction evidence="10">
        <text>L-tyrosine + O2 = L-dopaquinone + H2O</text>
        <dbReference type="Rhea" id="RHEA:18117"/>
        <dbReference type="ChEBI" id="CHEBI:15377"/>
        <dbReference type="ChEBI" id="CHEBI:15379"/>
        <dbReference type="ChEBI" id="CHEBI:57924"/>
        <dbReference type="ChEBI" id="CHEBI:58315"/>
        <dbReference type="EC" id="1.14.18.1"/>
    </reaction>
</comment>
<keyword evidence="6" id="KW-0186">Copper</keyword>
<dbReference type="Proteomes" id="UP000275078">
    <property type="component" value="Unassembled WGS sequence"/>
</dbReference>
<dbReference type="EMBL" id="ML119762">
    <property type="protein sequence ID" value="RPA75533.1"/>
    <property type="molecule type" value="Genomic_DNA"/>
</dbReference>
<proteinExistence type="inferred from homology"/>
<dbReference type="GO" id="GO:0046872">
    <property type="term" value="F:metal ion binding"/>
    <property type="evidence" value="ECO:0007669"/>
    <property type="project" value="UniProtKB-KW"/>
</dbReference>
<evidence type="ECO:0000256" key="4">
    <source>
        <dbReference type="ARBA" id="ARBA00022723"/>
    </source>
</evidence>
<keyword evidence="7" id="KW-0503">Monooxygenase</keyword>
<evidence type="ECO:0000256" key="3">
    <source>
        <dbReference type="ARBA" id="ARBA00011906"/>
    </source>
</evidence>
<comment type="similarity">
    <text evidence="2">Belongs to the tyrosinase family.</text>
</comment>
<dbReference type="AlphaFoldDB" id="A0A3N4HNW1"/>
<evidence type="ECO:0000256" key="2">
    <source>
        <dbReference type="ARBA" id="ARBA00009928"/>
    </source>
</evidence>
<keyword evidence="5" id="KW-0560">Oxidoreductase</keyword>
<evidence type="ECO:0000313" key="14">
    <source>
        <dbReference type="EMBL" id="RPA75533.1"/>
    </source>
</evidence>
<dbReference type="InterPro" id="IPR050316">
    <property type="entry name" value="Tyrosinase/Hemocyanin"/>
</dbReference>
<dbReference type="PROSITE" id="PS00497">
    <property type="entry name" value="TYROSINASE_1"/>
    <property type="match status" value="1"/>
</dbReference>
<reference evidence="14 15" key="1">
    <citation type="journal article" date="2018" name="Nat. Ecol. Evol.">
        <title>Pezizomycetes genomes reveal the molecular basis of ectomycorrhizal truffle lifestyle.</title>
        <authorList>
            <person name="Murat C."/>
            <person name="Payen T."/>
            <person name="Noel B."/>
            <person name="Kuo A."/>
            <person name="Morin E."/>
            <person name="Chen J."/>
            <person name="Kohler A."/>
            <person name="Krizsan K."/>
            <person name="Balestrini R."/>
            <person name="Da Silva C."/>
            <person name="Montanini B."/>
            <person name="Hainaut M."/>
            <person name="Levati E."/>
            <person name="Barry K.W."/>
            <person name="Belfiori B."/>
            <person name="Cichocki N."/>
            <person name="Clum A."/>
            <person name="Dockter R.B."/>
            <person name="Fauchery L."/>
            <person name="Guy J."/>
            <person name="Iotti M."/>
            <person name="Le Tacon F."/>
            <person name="Lindquist E.A."/>
            <person name="Lipzen A."/>
            <person name="Malagnac F."/>
            <person name="Mello A."/>
            <person name="Molinier V."/>
            <person name="Miyauchi S."/>
            <person name="Poulain J."/>
            <person name="Riccioni C."/>
            <person name="Rubini A."/>
            <person name="Sitrit Y."/>
            <person name="Splivallo R."/>
            <person name="Traeger S."/>
            <person name="Wang M."/>
            <person name="Zifcakova L."/>
            <person name="Wipf D."/>
            <person name="Zambonelli A."/>
            <person name="Paolocci F."/>
            <person name="Nowrousian M."/>
            <person name="Ottonello S."/>
            <person name="Baldrian P."/>
            <person name="Spatafora J.W."/>
            <person name="Henrissat B."/>
            <person name="Nagy L.G."/>
            <person name="Aury J.M."/>
            <person name="Wincker P."/>
            <person name="Grigoriev I.V."/>
            <person name="Bonfante P."/>
            <person name="Martin F.M."/>
        </authorList>
    </citation>
    <scope>NUCLEOTIDE SEQUENCE [LARGE SCALE GENOMIC DNA]</scope>
    <source>
        <strain evidence="14 15">RN42</strain>
    </source>
</reference>
<gene>
    <name evidence="14" type="ORF">BJ508DRAFT_19029</name>
</gene>
<comment type="cofactor">
    <cofactor evidence="1">
        <name>Cu(2+)</name>
        <dbReference type="ChEBI" id="CHEBI:29036"/>
    </cofactor>
</comment>
<feature type="coiled-coil region" evidence="11">
    <location>
        <begin position="5"/>
        <end position="32"/>
    </location>
</feature>
<dbReference type="Pfam" id="PF18132">
    <property type="entry name" value="Tyrosinase_C"/>
    <property type="match status" value="1"/>
</dbReference>
<keyword evidence="11" id="KW-0175">Coiled coil</keyword>
<evidence type="ECO:0000259" key="12">
    <source>
        <dbReference type="PROSITE" id="PS00497"/>
    </source>
</evidence>
<dbReference type="InterPro" id="IPR008922">
    <property type="entry name" value="Di-copper_centre_dom_sf"/>
</dbReference>
<feature type="domain" description="Tyrosinase copper-binding" evidence="12">
    <location>
        <begin position="112"/>
        <end position="129"/>
    </location>
</feature>
<dbReference type="Gene3D" id="2.60.310.20">
    <property type="match status" value="1"/>
</dbReference>
<keyword evidence="4" id="KW-0479">Metal-binding</keyword>
<evidence type="ECO:0000256" key="9">
    <source>
        <dbReference type="ARBA" id="ARBA00048233"/>
    </source>
</evidence>
<accession>A0A3N4HNW1</accession>
<protein>
    <recommendedName>
        <fullName evidence="3">tyrosinase</fullName>
        <ecNumber evidence="3">1.14.18.1</ecNumber>
    </recommendedName>
</protein>
<dbReference type="OrthoDB" id="1658288at2759"/>
<evidence type="ECO:0000256" key="1">
    <source>
        <dbReference type="ARBA" id="ARBA00001973"/>
    </source>
</evidence>
<evidence type="ECO:0000256" key="10">
    <source>
        <dbReference type="ARBA" id="ARBA00048881"/>
    </source>
</evidence>
<dbReference type="GO" id="GO:0004503">
    <property type="term" value="F:tyrosinase activity"/>
    <property type="evidence" value="ECO:0007669"/>
    <property type="project" value="UniProtKB-EC"/>
</dbReference>
<dbReference type="InterPro" id="IPR041640">
    <property type="entry name" value="Tyrosinase_C"/>
</dbReference>
<evidence type="ECO:0000256" key="7">
    <source>
        <dbReference type="ARBA" id="ARBA00023033"/>
    </source>
</evidence>
<evidence type="ECO:0000256" key="6">
    <source>
        <dbReference type="ARBA" id="ARBA00023008"/>
    </source>
</evidence>
<evidence type="ECO:0000256" key="8">
    <source>
        <dbReference type="ARBA" id="ARBA00023101"/>
    </source>
</evidence>
<dbReference type="Gene3D" id="1.10.1280.10">
    <property type="entry name" value="Di-copper center containing domain from catechol oxidase"/>
    <property type="match status" value="1"/>
</dbReference>